<gene>
    <name evidence="1" type="ORF">C7448_103195</name>
</gene>
<accession>A0A3E0I1N5</accession>
<protein>
    <submittedName>
        <fullName evidence="1">Uncharacterized protein</fullName>
    </submittedName>
</protein>
<proteinExistence type="predicted"/>
<evidence type="ECO:0000313" key="2">
    <source>
        <dbReference type="Proteomes" id="UP000256884"/>
    </source>
</evidence>
<sequence>MVLTNINKSISLAYGKGADYRTKKDKDVYCGAKYLMRN</sequence>
<dbReference type="AlphaFoldDB" id="A0A3E0I1N5"/>
<comment type="caution">
    <text evidence="1">The sequence shown here is derived from an EMBL/GenBank/DDBJ whole genome shotgun (WGS) entry which is preliminary data.</text>
</comment>
<dbReference type="Proteomes" id="UP000256884">
    <property type="component" value="Unassembled WGS sequence"/>
</dbReference>
<keyword evidence="2" id="KW-1185">Reference proteome</keyword>
<name>A0A3E0I1N5_9FLAO</name>
<reference evidence="1 2" key="1">
    <citation type="submission" date="2018-08" db="EMBL/GenBank/DDBJ databases">
        <title>Genomic Encyclopedia of Type Strains, Phase IV (KMG-IV): sequencing the most valuable type-strain genomes for metagenomic binning, comparative biology and taxonomic classification.</title>
        <authorList>
            <person name="Goeker M."/>
        </authorList>
    </citation>
    <scope>NUCLEOTIDE SEQUENCE [LARGE SCALE GENOMIC DNA]</scope>
    <source>
        <strain evidence="1 2">DSM 18841</strain>
    </source>
</reference>
<dbReference type="EMBL" id="QUNS01000003">
    <property type="protein sequence ID" value="REH52460.1"/>
    <property type="molecule type" value="Genomic_DNA"/>
</dbReference>
<organism evidence="1 2">
    <name type="scientific">Tenacibaculum gallaicum</name>
    <dbReference type="NCBI Taxonomy" id="561505"/>
    <lineage>
        <taxon>Bacteria</taxon>
        <taxon>Pseudomonadati</taxon>
        <taxon>Bacteroidota</taxon>
        <taxon>Flavobacteriia</taxon>
        <taxon>Flavobacteriales</taxon>
        <taxon>Flavobacteriaceae</taxon>
        <taxon>Tenacibaculum</taxon>
    </lineage>
</organism>
<evidence type="ECO:0000313" key="1">
    <source>
        <dbReference type="EMBL" id="REH52460.1"/>
    </source>
</evidence>